<name>A0A402D253_9BACT</name>
<dbReference type="PANTHER" id="PTHR47245:SF1">
    <property type="entry name" value="FOLDASE PROTEIN PRSA"/>
    <property type="match status" value="1"/>
</dbReference>
<gene>
    <name evidence="7" type="ORF">CCAX7_22060</name>
</gene>
<dbReference type="GO" id="GO:0003755">
    <property type="term" value="F:peptidyl-prolyl cis-trans isomerase activity"/>
    <property type="evidence" value="ECO:0007669"/>
    <property type="project" value="UniProtKB-KW"/>
</dbReference>
<evidence type="ECO:0000313" key="8">
    <source>
        <dbReference type="Proteomes" id="UP000287394"/>
    </source>
</evidence>
<reference evidence="7 8" key="1">
    <citation type="journal article" date="2019" name="Int. J. Syst. Evol. Microbiol.">
        <title>Capsulimonas corticalis gen. nov., sp. nov., an aerobic capsulated bacterium, of a novel bacterial order, Capsulimonadales ord. nov., of the class Armatimonadia of the phylum Armatimonadetes.</title>
        <authorList>
            <person name="Li J."/>
            <person name="Kudo C."/>
            <person name="Tonouchi A."/>
        </authorList>
    </citation>
    <scope>NUCLEOTIDE SEQUENCE [LARGE SCALE GENOMIC DNA]</scope>
    <source>
        <strain evidence="7 8">AX-7</strain>
    </source>
</reference>
<dbReference type="AlphaFoldDB" id="A0A402D253"/>
<organism evidence="7 8">
    <name type="scientific">Capsulimonas corticalis</name>
    <dbReference type="NCBI Taxonomy" id="2219043"/>
    <lineage>
        <taxon>Bacteria</taxon>
        <taxon>Bacillati</taxon>
        <taxon>Armatimonadota</taxon>
        <taxon>Armatimonadia</taxon>
        <taxon>Capsulimonadales</taxon>
        <taxon>Capsulimonadaceae</taxon>
        <taxon>Capsulimonas</taxon>
    </lineage>
</organism>
<evidence type="ECO:0000256" key="1">
    <source>
        <dbReference type="ARBA" id="ARBA00000971"/>
    </source>
</evidence>
<protein>
    <recommendedName>
        <fullName evidence="2">peptidylprolyl isomerase</fullName>
        <ecNumber evidence="2">5.2.1.8</ecNumber>
    </recommendedName>
</protein>
<evidence type="ECO:0000259" key="6">
    <source>
        <dbReference type="PROSITE" id="PS50198"/>
    </source>
</evidence>
<sequence length="557" mass="61119">MTRDSAAFDFGPAGVAAVVNGETITVAELRERTAPTAAASTLQGMIEETLIDQAARARNIVVTDDEVNSKTRELEKSLGGVSLADTLKQHDMSVELFRDGVRRQIALEKFITAPIKPALHMRHVWHVTFGMLVMDPKTGKLKARTAEQARKLVQAAREKLKSGAKFEDVARRCADYAATKQNGGDLGILTEGGRYYANLFPPAKTLHRGEYTRQDIKSLAGYELIYVSSTAEDHPASEDAAYAQAARDDREEQQGAASAAILKTLRLNARIAIYYQPAGLSPVAAPEAAAVVNGQAITVDAVKERALKTAGPTMLSHMIESKLIDQEVRTKQISVTQAEIDRKESEIMARSGYPAVNDFLVHENLTPQQFDSDIGDQIKAERLVDIPVKPATHLRHVFHLAIATKEAGPLAGNAIPALPGAPPLPTKEEALTKLKMIRERLQGGAKFEDMAKEYSSDIFSRRNGGDLGILHDDSKVNREIVQVALGMKKGDYCAPFKSFFGYELVYVASTDEDHPATEEELYREARDAYRDSQIDAPIAQVLRSLEQKAQVSIYFHP</sequence>
<keyword evidence="5" id="KW-0413">Isomerase</keyword>
<dbReference type="Gene3D" id="1.10.4030.10">
    <property type="entry name" value="Porin chaperone SurA, peptide-binding domain"/>
    <property type="match status" value="2"/>
</dbReference>
<dbReference type="EC" id="5.2.1.8" evidence="2"/>
<dbReference type="Pfam" id="PF00639">
    <property type="entry name" value="Rotamase"/>
    <property type="match status" value="2"/>
</dbReference>
<dbReference type="InterPro" id="IPR046357">
    <property type="entry name" value="PPIase_dom_sf"/>
</dbReference>
<evidence type="ECO:0000256" key="5">
    <source>
        <dbReference type="ARBA" id="ARBA00023235"/>
    </source>
</evidence>
<feature type="domain" description="PpiC" evidence="6">
    <location>
        <begin position="131"/>
        <end position="229"/>
    </location>
</feature>
<dbReference type="InterPro" id="IPR027304">
    <property type="entry name" value="Trigger_fact/SurA_dom_sf"/>
</dbReference>
<dbReference type="InterPro" id="IPR000297">
    <property type="entry name" value="PPIase_PpiC"/>
</dbReference>
<dbReference type="InterPro" id="IPR050245">
    <property type="entry name" value="PrsA_foldase"/>
</dbReference>
<evidence type="ECO:0000313" key="7">
    <source>
        <dbReference type="EMBL" id="BDI30155.1"/>
    </source>
</evidence>
<dbReference type="RefSeq" id="WP_245992626.1">
    <property type="nucleotide sequence ID" value="NZ_AP025739.1"/>
</dbReference>
<dbReference type="Proteomes" id="UP000287394">
    <property type="component" value="Chromosome"/>
</dbReference>
<dbReference type="PANTHER" id="PTHR47245">
    <property type="entry name" value="PEPTIDYLPROLYL ISOMERASE"/>
    <property type="match status" value="1"/>
</dbReference>
<dbReference type="Gene3D" id="3.10.50.40">
    <property type="match status" value="2"/>
</dbReference>
<feature type="domain" description="PpiC" evidence="6">
    <location>
        <begin position="392"/>
        <end position="509"/>
    </location>
</feature>
<proteinExistence type="predicted"/>
<dbReference type="SUPFAM" id="SSF54534">
    <property type="entry name" value="FKBP-like"/>
    <property type="match status" value="2"/>
</dbReference>
<keyword evidence="8" id="KW-1185">Reference proteome</keyword>
<dbReference type="SUPFAM" id="SSF109998">
    <property type="entry name" value="Triger factor/SurA peptide-binding domain-like"/>
    <property type="match status" value="2"/>
</dbReference>
<dbReference type="PROSITE" id="PS50198">
    <property type="entry name" value="PPIC_PPIASE_2"/>
    <property type="match status" value="2"/>
</dbReference>
<keyword evidence="3" id="KW-0732">Signal</keyword>
<dbReference type="EMBL" id="AP025739">
    <property type="protein sequence ID" value="BDI30155.1"/>
    <property type="molecule type" value="Genomic_DNA"/>
</dbReference>
<dbReference type="KEGG" id="ccot:CCAX7_22060"/>
<evidence type="ECO:0000256" key="3">
    <source>
        <dbReference type="ARBA" id="ARBA00022729"/>
    </source>
</evidence>
<evidence type="ECO:0000256" key="4">
    <source>
        <dbReference type="ARBA" id="ARBA00023110"/>
    </source>
</evidence>
<accession>A0A402D253</accession>
<keyword evidence="4" id="KW-0697">Rotamase</keyword>
<evidence type="ECO:0000256" key="2">
    <source>
        <dbReference type="ARBA" id="ARBA00013194"/>
    </source>
</evidence>
<comment type="catalytic activity">
    <reaction evidence="1">
        <text>[protein]-peptidylproline (omega=180) = [protein]-peptidylproline (omega=0)</text>
        <dbReference type="Rhea" id="RHEA:16237"/>
        <dbReference type="Rhea" id="RHEA-COMP:10747"/>
        <dbReference type="Rhea" id="RHEA-COMP:10748"/>
        <dbReference type="ChEBI" id="CHEBI:83833"/>
        <dbReference type="ChEBI" id="CHEBI:83834"/>
        <dbReference type="EC" id="5.2.1.8"/>
    </reaction>
</comment>
<dbReference type="Pfam" id="PF13624">
    <property type="entry name" value="SurA_N_3"/>
    <property type="match status" value="1"/>
</dbReference>